<dbReference type="PANTHER" id="PTHR46118:SF4">
    <property type="entry name" value="PROTEIN ABHD11"/>
    <property type="match status" value="1"/>
</dbReference>
<name>A0A2K8KRL1_9GAMM</name>
<organism evidence="3 4">
    <name type="scientific">Reinekea forsetii</name>
    <dbReference type="NCBI Taxonomy" id="1336806"/>
    <lineage>
        <taxon>Bacteria</taxon>
        <taxon>Pseudomonadati</taxon>
        <taxon>Pseudomonadota</taxon>
        <taxon>Gammaproteobacteria</taxon>
        <taxon>Oceanospirillales</taxon>
        <taxon>Saccharospirillaceae</taxon>
        <taxon>Reinekea</taxon>
    </lineage>
</organism>
<feature type="domain" description="AB hydrolase-1" evidence="2">
    <location>
        <begin position="13"/>
        <end position="240"/>
    </location>
</feature>
<dbReference type="InterPro" id="IPR000073">
    <property type="entry name" value="AB_hydrolase_1"/>
</dbReference>
<dbReference type="EMBL" id="CP011797">
    <property type="protein sequence ID" value="ATX77368.1"/>
    <property type="molecule type" value="Genomic_DNA"/>
</dbReference>
<dbReference type="GO" id="GO:0016787">
    <property type="term" value="F:hydrolase activity"/>
    <property type="evidence" value="ECO:0007669"/>
    <property type="project" value="UniProtKB-KW"/>
</dbReference>
<protein>
    <submittedName>
        <fullName evidence="3">Alpha/beta hydrolase family protein</fullName>
    </submittedName>
</protein>
<sequence>MIYSETLGSGPDLIFLHGLFGAGDNWRSIGRQLSDRYRVHLLDLPNHGRSPWLDDPTLVNLAAAVNDWIDHQGIERYRLLGHSLGGKVAMQLALNEHVGELTRLIVVDIAPKPYPPHHQDIFLALKRADLATLPDRKAVEADIADLVTDVGVRQFLLKSLYKQDGKLAWRFNLSVLESRYESIAQAPTTTQPFDGPTLFIKGMNSHYIAAEDQELIRSMFPQSSAKLIEGAGHWPHAEKPLVFGKLLTDFLAKENI</sequence>
<dbReference type="InterPro" id="IPR029058">
    <property type="entry name" value="AB_hydrolase_fold"/>
</dbReference>
<dbReference type="Pfam" id="PF00561">
    <property type="entry name" value="Abhydrolase_1"/>
    <property type="match status" value="1"/>
</dbReference>
<gene>
    <name evidence="3" type="ORF">REIFOR_02235</name>
</gene>
<evidence type="ECO:0000256" key="1">
    <source>
        <dbReference type="ARBA" id="ARBA00022801"/>
    </source>
</evidence>
<dbReference type="Gene3D" id="3.40.50.1820">
    <property type="entry name" value="alpha/beta hydrolase"/>
    <property type="match status" value="1"/>
</dbReference>
<reference evidence="3 4" key="1">
    <citation type="journal article" date="2017" name="Environ. Microbiol.">
        <title>Genomic and physiological analyses of 'Reinekea forsetii' reveal a versatile opportunistic lifestyle during spring algae blooms.</title>
        <authorList>
            <person name="Avci B."/>
            <person name="Hahnke R.L."/>
            <person name="Chafee M."/>
            <person name="Fischer T."/>
            <person name="Gruber-Vodicka H."/>
            <person name="Tegetmeyer H.E."/>
            <person name="Harder J."/>
            <person name="Fuchs B.M."/>
            <person name="Amann R.I."/>
            <person name="Teeling H."/>
        </authorList>
    </citation>
    <scope>NUCLEOTIDE SEQUENCE [LARGE SCALE GENOMIC DNA]</scope>
    <source>
        <strain evidence="3 4">Hel1_31_D35</strain>
    </source>
</reference>
<proteinExistence type="predicted"/>
<keyword evidence="4" id="KW-1185">Reference proteome</keyword>
<dbReference type="SUPFAM" id="SSF53474">
    <property type="entry name" value="alpha/beta-Hydrolases"/>
    <property type="match status" value="1"/>
</dbReference>
<dbReference type="AlphaFoldDB" id="A0A2K8KRL1"/>
<dbReference type="RefSeq" id="WP_100257631.1">
    <property type="nucleotide sequence ID" value="NZ_CP011797.1"/>
</dbReference>
<dbReference type="Proteomes" id="UP000229757">
    <property type="component" value="Chromosome"/>
</dbReference>
<dbReference type="OrthoDB" id="9808398at2"/>
<dbReference type="KEGG" id="rfo:REIFOR_02235"/>
<evidence type="ECO:0000313" key="4">
    <source>
        <dbReference type="Proteomes" id="UP000229757"/>
    </source>
</evidence>
<evidence type="ECO:0000259" key="2">
    <source>
        <dbReference type="Pfam" id="PF00561"/>
    </source>
</evidence>
<keyword evidence="1 3" id="KW-0378">Hydrolase</keyword>
<evidence type="ECO:0000313" key="3">
    <source>
        <dbReference type="EMBL" id="ATX77368.1"/>
    </source>
</evidence>
<accession>A0A2K8KRL1</accession>
<dbReference type="PANTHER" id="PTHR46118">
    <property type="entry name" value="PROTEIN ABHD11"/>
    <property type="match status" value="1"/>
</dbReference>
<dbReference type="PRINTS" id="PR00111">
    <property type="entry name" value="ABHYDROLASE"/>
</dbReference>